<dbReference type="GO" id="GO:0055085">
    <property type="term" value="P:transmembrane transport"/>
    <property type="evidence" value="ECO:0007669"/>
    <property type="project" value="InterPro"/>
</dbReference>
<feature type="domain" description="ABC transmembrane type-1" evidence="8">
    <location>
        <begin position="78"/>
        <end position="289"/>
    </location>
</feature>
<evidence type="ECO:0000259" key="8">
    <source>
        <dbReference type="PROSITE" id="PS50928"/>
    </source>
</evidence>
<keyword evidence="10" id="KW-1185">Reference proteome</keyword>
<name>A0A917C7H2_9BACL</name>
<comment type="caution">
    <text evidence="9">The sequence shown here is derived from an EMBL/GenBank/DDBJ whole genome shotgun (WGS) entry which is preliminary data.</text>
</comment>
<dbReference type="Proteomes" id="UP000637643">
    <property type="component" value="Unassembled WGS sequence"/>
</dbReference>
<feature type="transmembrane region" description="Helical" evidence="7">
    <location>
        <begin position="82"/>
        <end position="103"/>
    </location>
</feature>
<evidence type="ECO:0000313" key="10">
    <source>
        <dbReference type="Proteomes" id="UP000637643"/>
    </source>
</evidence>
<feature type="transmembrane region" description="Helical" evidence="7">
    <location>
        <begin position="115"/>
        <end position="136"/>
    </location>
</feature>
<comment type="subcellular location">
    <subcellularLocation>
        <location evidence="1 7">Cell membrane</location>
        <topology evidence="1 7">Multi-pass membrane protein</topology>
    </subcellularLocation>
</comment>
<feature type="transmembrane region" description="Helical" evidence="7">
    <location>
        <begin position="268"/>
        <end position="290"/>
    </location>
</feature>
<evidence type="ECO:0000256" key="5">
    <source>
        <dbReference type="ARBA" id="ARBA00022989"/>
    </source>
</evidence>
<accession>A0A917C7H2</accession>
<dbReference type="AlphaFoldDB" id="A0A917C7H2"/>
<keyword evidence="5 7" id="KW-1133">Transmembrane helix</keyword>
<evidence type="ECO:0000313" key="9">
    <source>
        <dbReference type="EMBL" id="GGF73855.1"/>
    </source>
</evidence>
<evidence type="ECO:0000256" key="7">
    <source>
        <dbReference type="RuleBase" id="RU363032"/>
    </source>
</evidence>
<keyword evidence="3" id="KW-1003">Cell membrane</keyword>
<reference evidence="9" key="2">
    <citation type="submission" date="2020-09" db="EMBL/GenBank/DDBJ databases">
        <authorList>
            <person name="Sun Q."/>
            <person name="Zhou Y."/>
        </authorList>
    </citation>
    <scope>NUCLEOTIDE SEQUENCE</scope>
    <source>
        <strain evidence="9">CGMCC 1.16134</strain>
    </source>
</reference>
<dbReference type="Gene3D" id="1.10.3720.10">
    <property type="entry name" value="MetI-like"/>
    <property type="match status" value="1"/>
</dbReference>
<protein>
    <submittedName>
        <fullName evidence="9">ABC transporter permease</fullName>
    </submittedName>
</protein>
<feature type="transmembrane region" description="Helical" evidence="7">
    <location>
        <begin position="215"/>
        <end position="241"/>
    </location>
</feature>
<keyword evidence="4 7" id="KW-0812">Transmembrane</keyword>
<comment type="similarity">
    <text evidence="7">Belongs to the binding-protein-dependent transport system permease family.</text>
</comment>
<evidence type="ECO:0000256" key="1">
    <source>
        <dbReference type="ARBA" id="ARBA00004651"/>
    </source>
</evidence>
<organism evidence="9 10">
    <name type="scientific">Paenibacillus albidus</name>
    <dbReference type="NCBI Taxonomy" id="2041023"/>
    <lineage>
        <taxon>Bacteria</taxon>
        <taxon>Bacillati</taxon>
        <taxon>Bacillota</taxon>
        <taxon>Bacilli</taxon>
        <taxon>Bacillales</taxon>
        <taxon>Paenibacillaceae</taxon>
        <taxon>Paenibacillus</taxon>
    </lineage>
</organism>
<keyword evidence="6 7" id="KW-0472">Membrane</keyword>
<dbReference type="InterPro" id="IPR051393">
    <property type="entry name" value="ABC_transporter_permease"/>
</dbReference>
<dbReference type="InterPro" id="IPR035906">
    <property type="entry name" value="MetI-like_sf"/>
</dbReference>
<keyword evidence="2 7" id="KW-0813">Transport</keyword>
<dbReference type="EMBL" id="BMKR01000006">
    <property type="protein sequence ID" value="GGF73855.1"/>
    <property type="molecule type" value="Genomic_DNA"/>
</dbReference>
<dbReference type="PROSITE" id="PS50928">
    <property type="entry name" value="ABC_TM1"/>
    <property type="match status" value="1"/>
</dbReference>
<evidence type="ECO:0000256" key="3">
    <source>
        <dbReference type="ARBA" id="ARBA00022475"/>
    </source>
</evidence>
<evidence type="ECO:0000256" key="2">
    <source>
        <dbReference type="ARBA" id="ARBA00022448"/>
    </source>
</evidence>
<dbReference type="PANTHER" id="PTHR30193">
    <property type="entry name" value="ABC TRANSPORTER PERMEASE PROTEIN"/>
    <property type="match status" value="1"/>
</dbReference>
<reference evidence="9" key="1">
    <citation type="journal article" date="2014" name="Int. J. Syst. Evol. Microbiol.">
        <title>Complete genome sequence of Corynebacterium casei LMG S-19264T (=DSM 44701T), isolated from a smear-ripened cheese.</title>
        <authorList>
            <consortium name="US DOE Joint Genome Institute (JGI-PGF)"/>
            <person name="Walter F."/>
            <person name="Albersmeier A."/>
            <person name="Kalinowski J."/>
            <person name="Ruckert C."/>
        </authorList>
    </citation>
    <scope>NUCLEOTIDE SEQUENCE</scope>
    <source>
        <strain evidence="9">CGMCC 1.16134</strain>
    </source>
</reference>
<dbReference type="PANTHER" id="PTHR30193:SF37">
    <property type="entry name" value="INNER MEMBRANE ABC TRANSPORTER PERMEASE PROTEIN YCJO"/>
    <property type="match status" value="1"/>
</dbReference>
<evidence type="ECO:0000256" key="6">
    <source>
        <dbReference type="ARBA" id="ARBA00023136"/>
    </source>
</evidence>
<dbReference type="Pfam" id="PF00528">
    <property type="entry name" value="BPD_transp_1"/>
    <property type="match status" value="1"/>
</dbReference>
<dbReference type="InterPro" id="IPR000515">
    <property type="entry name" value="MetI-like"/>
</dbReference>
<evidence type="ECO:0000256" key="4">
    <source>
        <dbReference type="ARBA" id="ARBA00022692"/>
    </source>
</evidence>
<feature type="transmembrane region" description="Helical" evidence="7">
    <location>
        <begin position="156"/>
        <end position="176"/>
    </location>
</feature>
<feature type="transmembrane region" description="Helical" evidence="7">
    <location>
        <begin position="12"/>
        <end position="33"/>
    </location>
</feature>
<sequence length="300" mass="34066">MKEMYPFGKGLARYVPLLLLMLPMALYIVFYFGPSVMTVIYSFTDITNVPGSKMNFVGLDNYYDVFFAGNSGERVDSIIRTLYFMFIVTVVQNGVALLVAVIINQRLKGDYFYRAVFFLPVVLGVAVVALVWGMMFDPLSGPVNQLYDVMFGYKDMFFGSFTHAFGYIIFVQIWMYMGYSMLIFLAGLQSVPKDLYEAGYIDGTSKWQSFKHITFPLIAPSFTVNMLLSIIGAMSTFDIILATTDGRFNTRTMAYDVYKETFRGSLQMGLPSALSVVQFLMILVFVVVAVKQMRKREVEH</sequence>
<proteinExistence type="inferred from homology"/>
<dbReference type="GO" id="GO:0005886">
    <property type="term" value="C:plasma membrane"/>
    <property type="evidence" value="ECO:0007669"/>
    <property type="project" value="UniProtKB-SubCell"/>
</dbReference>
<dbReference type="SUPFAM" id="SSF161098">
    <property type="entry name" value="MetI-like"/>
    <property type="match status" value="1"/>
</dbReference>
<dbReference type="CDD" id="cd06261">
    <property type="entry name" value="TM_PBP2"/>
    <property type="match status" value="1"/>
</dbReference>
<gene>
    <name evidence="9" type="ORF">GCM10010912_18860</name>
</gene>